<reference evidence="2" key="1">
    <citation type="submission" date="2022-11" db="UniProtKB">
        <authorList>
            <consortium name="WormBaseParasite"/>
        </authorList>
    </citation>
    <scope>IDENTIFICATION</scope>
</reference>
<keyword evidence="1" id="KW-1185">Reference proteome</keyword>
<evidence type="ECO:0000313" key="2">
    <source>
        <dbReference type="WBParaSite" id="nRc.2.0.1.t30893-RA"/>
    </source>
</evidence>
<evidence type="ECO:0000313" key="1">
    <source>
        <dbReference type="Proteomes" id="UP000887565"/>
    </source>
</evidence>
<dbReference type="WBParaSite" id="nRc.2.0.1.t30893-RA">
    <property type="protein sequence ID" value="nRc.2.0.1.t30893-RA"/>
    <property type="gene ID" value="nRc.2.0.1.g30893"/>
</dbReference>
<dbReference type="Proteomes" id="UP000887565">
    <property type="component" value="Unplaced"/>
</dbReference>
<accession>A0A915JXT3</accession>
<protein>
    <submittedName>
        <fullName evidence="2">Uncharacterized protein</fullName>
    </submittedName>
</protein>
<sequence>MDVGRFQLVLLGQVQGPVYSTTNGFRPGQRFNVARKKINCEVLQKFKSFIRRRLFRFEFGENVANIVGRPGPGPGSGSGRVRTGAVNLADVLGTGRRFPGHETEYSARRFGTVGPGFRHWARIPSMEEKSRILSRK</sequence>
<name>A0A915JXT3_ROMCU</name>
<proteinExistence type="predicted"/>
<dbReference type="AlphaFoldDB" id="A0A915JXT3"/>
<organism evidence="1 2">
    <name type="scientific">Romanomermis culicivorax</name>
    <name type="common">Nematode worm</name>
    <dbReference type="NCBI Taxonomy" id="13658"/>
    <lineage>
        <taxon>Eukaryota</taxon>
        <taxon>Metazoa</taxon>
        <taxon>Ecdysozoa</taxon>
        <taxon>Nematoda</taxon>
        <taxon>Enoplea</taxon>
        <taxon>Dorylaimia</taxon>
        <taxon>Mermithida</taxon>
        <taxon>Mermithoidea</taxon>
        <taxon>Mermithidae</taxon>
        <taxon>Romanomermis</taxon>
    </lineage>
</organism>